<sequence>MSFGQTSSVCAVVVTYNRPEKLAKTLQLLLGQTYSLQKIIVIDNASDERTKDLLSHFKSRSEIVEVHYLLENRGGSGGFHEGMRLAMESGEDWVWIMDDDAYPTPDCLYKLVMASADAPVRVAVQVDQLGQKYGIYRWDNAVKALPVDDNQLYQPIDLFAFVGPCFRREVVVAVGLPRADFFICADDWEYSLRIKGKGFSAVAVTNAIIHHNYGETSRVVERFSRKSVRDGQPAWKQYYAARNEIEILRSSNSDSLVKAKYARNLLVKWLRITIGEIVFEANLSKIKYRMKGIFDGLIGKMGKIK</sequence>
<evidence type="ECO:0000313" key="5">
    <source>
        <dbReference type="EMBL" id="TLK23048.1"/>
    </source>
</evidence>
<reference evidence="5 6" key="1">
    <citation type="submission" date="2019-04" db="EMBL/GenBank/DDBJ databases">
        <title>Deinococcus metalilatus MA1002 mutant No.5.</title>
        <authorList>
            <person name="Park W."/>
            <person name="Park C."/>
        </authorList>
    </citation>
    <scope>NUCLEOTIDE SEQUENCE [LARGE SCALE GENOMIC DNA]</scope>
    <source>
        <strain evidence="5 6">MA1002-m5</strain>
    </source>
</reference>
<accession>A0AAJ5F139</accession>
<dbReference type="EMBL" id="VBRC01000014">
    <property type="protein sequence ID" value="TLK23048.1"/>
    <property type="molecule type" value="Genomic_DNA"/>
</dbReference>
<dbReference type="InterPro" id="IPR001173">
    <property type="entry name" value="Glyco_trans_2-like"/>
</dbReference>
<evidence type="ECO:0000256" key="2">
    <source>
        <dbReference type="ARBA" id="ARBA00022676"/>
    </source>
</evidence>
<evidence type="ECO:0000313" key="6">
    <source>
        <dbReference type="Proteomes" id="UP000308000"/>
    </source>
</evidence>
<evidence type="ECO:0000256" key="1">
    <source>
        <dbReference type="ARBA" id="ARBA00006739"/>
    </source>
</evidence>
<protein>
    <submittedName>
        <fullName evidence="5">Glycosyltransferase</fullName>
    </submittedName>
</protein>
<keyword evidence="2" id="KW-0328">Glycosyltransferase</keyword>
<dbReference type="Pfam" id="PF00535">
    <property type="entry name" value="Glycos_transf_2"/>
    <property type="match status" value="1"/>
</dbReference>
<keyword evidence="3" id="KW-0808">Transferase</keyword>
<feature type="domain" description="Glycosyltransferase 2-like" evidence="4">
    <location>
        <begin position="11"/>
        <end position="141"/>
    </location>
</feature>
<dbReference type="PANTHER" id="PTHR43179">
    <property type="entry name" value="RHAMNOSYLTRANSFERASE WBBL"/>
    <property type="match status" value="1"/>
</dbReference>
<gene>
    <name evidence="5" type="ORF">FCS05_16890</name>
</gene>
<proteinExistence type="inferred from homology"/>
<dbReference type="InterPro" id="IPR029044">
    <property type="entry name" value="Nucleotide-diphossugar_trans"/>
</dbReference>
<comment type="caution">
    <text evidence="5">The sequence shown here is derived from an EMBL/GenBank/DDBJ whole genome shotgun (WGS) entry which is preliminary data.</text>
</comment>
<dbReference type="PANTHER" id="PTHR43179:SF12">
    <property type="entry name" value="GALACTOFURANOSYLTRANSFERASE GLFT2"/>
    <property type="match status" value="1"/>
</dbReference>
<name>A0AAJ5F139_9DEIO</name>
<evidence type="ECO:0000256" key="3">
    <source>
        <dbReference type="ARBA" id="ARBA00022679"/>
    </source>
</evidence>
<comment type="similarity">
    <text evidence="1">Belongs to the glycosyltransferase 2 family.</text>
</comment>
<dbReference type="SUPFAM" id="SSF53448">
    <property type="entry name" value="Nucleotide-diphospho-sugar transferases"/>
    <property type="match status" value="1"/>
</dbReference>
<dbReference type="Gene3D" id="3.90.550.10">
    <property type="entry name" value="Spore Coat Polysaccharide Biosynthesis Protein SpsA, Chain A"/>
    <property type="match status" value="1"/>
</dbReference>
<dbReference type="Proteomes" id="UP000308000">
    <property type="component" value="Unassembled WGS sequence"/>
</dbReference>
<dbReference type="AlphaFoldDB" id="A0AAJ5F139"/>
<organism evidence="5 6">
    <name type="scientific">Deinococcus metallilatus</name>
    <dbReference type="NCBI Taxonomy" id="1211322"/>
    <lineage>
        <taxon>Bacteria</taxon>
        <taxon>Thermotogati</taxon>
        <taxon>Deinococcota</taxon>
        <taxon>Deinococci</taxon>
        <taxon>Deinococcales</taxon>
        <taxon>Deinococcaceae</taxon>
        <taxon>Deinococcus</taxon>
    </lineage>
</organism>
<dbReference type="GO" id="GO:0016757">
    <property type="term" value="F:glycosyltransferase activity"/>
    <property type="evidence" value="ECO:0007669"/>
    <property type="project" value="UniProtKB-KW"/>
</dbReference>
<evidence type="ECO:0000259" key="4">
    <source>
        <dbReference type="Pfam" id="PF00535"/>
    </source>
</evidence>